<reference evidence="2" key="1">
    <citation type="journal article" date="2019" name="Int. J. Syst. Evol. Microbiol.">
        <title>The Global Catalogue of Microorganisms (GCM) 10K type strain sequencing project: providing services to taxonomists for standard genome sequencing and annotation.</title>
        <authorList>
            <consortium name="The Broad Institute Genomics Platform"/>
            <consortium name="The Broad Institute Genome Sequencing Center for Infectious Disease"/>
            <person name="Wu L."/>
            <person name="Ma J."/>
        </authorList>
    </citation>
    <scope>NUCLEOTIDE SEQUENCE [LARGE SCALE GENOMIC DNA]</scope>
    <source>
        <strain evidence="2">ZS-35-S2</strain>
    </source>
</reference>
<dbReference type="Proteomes" id="UP001597371">
    <property type="component" value="Unassembled WGS sequence"/>
</dbReference>
<dbReference type="EMBL" id="JBHUIJ010000013">
    <property type="protein sequence ID" value="MFD2237980.1"/>
    <property type="molecule type" value="Genomic_DNA"/>
</dbReference>
<evidence type="ECO:0000313" key="2">
    <source>
        <dbReference type="Proteomes" id="UP001597371"/>
    </source>
</evidence>
<proteinExistence type="predicted"/>
<accession>A0ABW5CL12</accession>
<gene>
    <name evidence="1" type="ORF">ACFSKQ_10980</name>
</gene>
<dbReference type="RefSeq" id="WP_209739297.1">
    <property type="nucleotide sequence ID" value="NZ_CP072611.1"/>
</dbReference>
<keyword evidence="2" id="KW-1185">Reference proteome</keyword>
<comment type="caution">
    <text evidence="1">The sequence shown here is derived from an EMBL/GenBank/DDBJ whole genome shotgun (WGS) entry which is preliminary data.</text>
</comment>
<evidence type="ECO:0000313" key="1">
    <source>
        <dbReference type="EMBL" id="MFD2237980.1"/>
    </source>
</evidence>
<name>A0ABW5CL12_9HYPH</name>
<sequence length="461" mass="50403">MIRDVPQASAKPAIAVYDPRWFTPAGQRSAAIAHALSGQEPGSHPVALAGFYRDCPVVRLSHSDLAYRFDNGRLIAERAQAFAAAGLAAGAADGESAEEQAVLHELLSAHANDPRGPILAELARAGRQVEPLIATAEGVVVNGNRRLAAMRALNEAKDGDEAPFARVDIAILPPGIETAELEYLEASLQMAPETKLGYGWPNRRMKLRTQRDVLKLPAGRMIEAYRLEGEAQLEREIGELALAERYLAWLGKPGAWGELEGGWPLVEALAAQLPALDEPMRAIWRAIGFLLIRHRQGGDPGKVFPFAAPFSPQHPRLAAQRIAGLAGLLEAAAPGDKVLEAALVPFADTGDAARAAEIGEVMAALRQEHRERVAPMRALSQLRQTGAMLQRLEPERLSQAQRRQLRSDLAALTAQASYLLGEIEETREDRRASWNRRKGLFDPPFRKILPRMLRRLSRAKD</sequence>
<protein>
    <recommendedName>
        <fullName evidence="3">ParB/Sulfiredoxin domain-containing protein</fullName>
    </recommendedName>
</protein>
<evidence type="ECO:0008006" key="3">
    <source>
        <dbReference type="Google" id="ProtNLM"/>
    </source>
</evidence>
<organism evidence="1 2">
    <name type="scientific">Aureimonas populi</name>
    <dbReference type="NCBI Taxonomy" id="1701758"/>
    <lineage>
        <taxon>Bacteria</taxon>
        <taxon>Pseudomonadati</taxon>
        <taxon>Pseudomonadota</taxon>
        <taxon>Alphaproteobacteria</taxon>
        <taxon>Hyphomicrobiales</taxon>
        <taxon>Aurantimonadaceae</taxon>
        <taxon>Aureimonas</taxon>
    </lineage>
</organism>